<evidence type="ECO:0000256" key="6">
    <source>
        <dbReference type="ARBA" id="ARBA00022989"/>
    </source>
</evidence>
<evidence type="ECO:0000313" key="11">
    <source>
        <dbReference type="EMBL" id="MFC5508086.1"/>
    </source>
</evidence>
<keyword evidence="3" id="KW-1003">Cell membrane</keyword>
<dbReference type="Pfam" id="PF04290">
    <property type="entry name" value="DctQ"/>
    <property type="match status" value="1"/>
</dbReference>
<evidence type="ECO:0000256" key="4">
    <source>
        <dbReference type="ARBA" id="ARBA00022519"/>
    </source>
</evidence>
<evidence type="ECO:0000256" key="9">
    <source>
        <dbReference type="RuleBase" id="RU369079"/>
    </source>
</evidence>
<evidence type="ECO:0000256" key="1">
    <source>
        <dbReference type="ARBA" id="ARBA00004429"/>
    </source>
</evidence>
<comment type="subcellular location">
    <subcellularLocation>
        <location evidence="1 9">Cell inner membrane</location>
        <topology evidence="1 9">Multi-pass membrane protein</topology>
    </subcellularLocation>
</comment>
<dbReference type="RefSeq" id="WP_066722458.1">
    <property type="nucleotide sequence ID" value="NZ_JBHSLU010000082.1"/>
</dbReference>
<accession>A0ABW0P5Y3</accession>
<name>A0ABW0P5Y3_9HYPH</name>
<feature type="domain" description="Tripartite ATP-independent periplasmic transporters DctQ component" evidence="10">
    <location>
        <begin position="33"/>
        <end position="162"/>
    </location>
</feature>
<evidence type="ECO:0000256" key="3">
    <source>
        <dbReference type="ARBA" id="ARBA00022475"/>
    </source>
</evidence>
<keyword evidence="5 9" id="KW-0812">Transmembrane</keyword>
<evidence type="ECO:0000256" key="7">
    <source>
        <dbReference type="ARBA" id="ARBA00023136"/>
    </source>
</evidence>
<comment type="caution">
    <text evidence="11">The sequence shown here is derived from an EMBL/GenBank/DDBJ whole genome shotgun (WGS) entry which is preliminary data.</text>
</comment>
<dbReference type="Proteomes" id="UP001596060">
    <property type="component" value="Unassembled WGS sequence"/>
</dbReference>
<evidence type="ECO:0000313" key="12">
    <source>
        <dbReference type="Proteomes" id="UP001596060"/>
    </source>
</evidence>
<organism evidence="11 12">
    <name type="scientific">Bosea massiliensis</name>
    <dbReference type="NCBI Taxonomy" id="151419"/>
    <lineage>
        <taxon>Bacteria</taxon>
        <taxon>Pseudomonadati</taxon>
        <taxon>Pseudomonadota</taxon>
        <taxon>Alphaproteobacteria</taxon>
        <taxon>Hyphomicrobiales</taxon>
        <taxon>Boseaceae</taxon>
        <taxon>Bosea</taxon>
    </lineage>
</organism>
<keyword evidence="2 9" id="KW-0813">Transport</keyword>
<comment type="subunit">
    <text evidence="9">The complex comprises the extracytoplasmic solute receptor protein and the two transmembrane proteins.</text>
</comment>
<feature type="transmembrane region" description="Helical" evidence="9">
    <location>
        <begin position="20"/>
        <end position="45"/>
    </location>
</feature>
<evidence type="ECO:0000256" key="5">
    <source>
        <dbReference type="ARBA" id="ARBA00022692"/>
    </source>
</evidence>
<feature type="transmembrane region" description="Helical" evidence="9">
    <location>
        <begin position="95"/>
        <end position="116"/>
    </location>
</feature>
<dbReference type="PANTHER" id="PTHR35011">
    <property type="entry name" value="2,3-DIKETO-L-GULONATE TRAP TRANSPORTER SMALL PERMEASE PROTEIN YIAM"/>
    <property type="match status" value="1"/>
</dbReference>
<protein>
    <recommendedName>
        <fullName evidence="9">TRAP transporter small permease protein</fullName>
    </recommendedName>
</protein>
<evidence type="ECO:0000259" key="10">
    <source>
        <dbReference type="Pfam" id="PF04290"/>
    </source>
</evidence>
<dbReference type="InterPro" id="IPR055348">
    <property type="entry name" value="DctQ"/>
</dbReference>
<dbReference type="EMBL" id="JBHSLU010000082">
    <property type="protein sequence ID" value="MFC5508086.1"/>
    <property type="molecule type" value="Genomic_DNA"/>
</dbReference>
<reference evidence="12" key="1">
    <citation type="journal article" date="2019" name="Int. J. Syst. Evol. Microbiol.">
        <title>The Global Catalogue of Microorganisms (GCM) 10K type strain sequencing project: providing services to taxonomists for standard genome sequencing and annotation.</title>
        <authorList>
            <consortium name="The Broad Institute Genomics Platform"/>
            <consortium name="The Broad Institute Genome Sequencing Center for Infectious Disease"/>
            <person name="Wu L."/>
            <person name="Ma J."/>
        </authorList>
    </citation>
    <scope>NUCLEOTIDE SEQUENCE [LARGE SCALE GENOMIC DNA]</scope>
    <source>
        <strain evidence="12">CCUG 43117</strain>
    </source>
</reference>
<comment type="function">
    <text evidence="9">Part of the tripartite ATP-independent periplasmic (TRAP) transport system.</text>
</comment>
<feature type="transmembrane region" description="Helical" evidence="9">
    <location>
        <begin position="57"/>
        <end position="74"/>
    </location>
</feature>
<keyword evidence="7 9" id="KW-0472">Membrane</keyword>
<dbReference type="InterPro" id="IPR007387">
    <property type="entry name" value="TRAP_DctQ"/>
</dbReference>
<gene>
    <name evidence="11" type="ORF">ACFPN9_22860</name>
</gene>
<evidence type="ECO:0000256" key="8">
    <source>
        <dbReference type="ARBA" id="ARBA00038436"/>
    </source>
</evidence>
<proteinExistence type="inferred from homology"/>
<comment type="similarity">
    <text evidence="8 9">Belongs to the TRAP transporter small permease family.</text>
</comment>
<evidence type="ECO:0000256" key="2">
    <source>
        <dbReference type="ARBA" id="ARBA00022448"/>
    </source>
</evidence>
<feature type="transmembrane region" description="Helical" evidence="9">
    <location>
        <begin position="136"/>
        <end position="154"/>
    </location>
</feature>
<sequence>MQPLTGLPALWRRVCDAGDWIARAIVGASIAAIVLITIVAVWYRYGLDRPLSWTEQVCRILFVWSVFAGAAVLYRNMLHIAIDMFVLMLPQRLQMVVLWLNQGLILLLAVLMLWFGLQISIGTLGQTFGALEISPASFYFAAPFCAALMILFWIEKLLDPARRDPFGDVHL</sequence>
<keyword evidence="6 9" id="KW-1133">Transmembrane helix</keyword>
<keyword evidence="4 9" id="KW-0997">Cell inner membrane</keyword>
<dbReference type="PANTHER" id="PTHR35011:SF2">
    <property type="entry name" value="2,3-DIKETO-L-GULONATE TRAP TRANSPORTER SMALL PERMEASE PROTEIN YIAM"/>
    <property type="match status" value="1"/>
</dbReference>
<keyword evidence="12" id="KW-1185">Reference proteome</keyword>